<organism evidence="2 3">
    <name type="scientific">Sphingopyxis indica</name>
    <dbReference type="NCBI Taxonomy" id="436663"/>
    <lineage>
        <taxon>Bacteria</taxon>
        <taxon>Pseudomonadati</taxon>
        <taxon>Pseudomonadota</taxon>
        <taxon>Alphaproteobacteria</taxon>
        <taxon>Sphingomonadales</taxon>
        <taxon>Sphingomonadaceae</taxon>
        <taxon>Sphingopyxis</taxon>
    </lineage>
</organism>
<accession>A0A239J818</accession>
<dbReference type="Proteomes" id="UP000198339">
    <property type="component" value="Unassembled WGS sequence"/>
</dbReference>
<dbReference type="AlphaFoldDB" id="A0A239J818"/>
<dbReference type="InterPro" id="IPR003347">
    <property type="entry name" value="JmjC_dom"/>
</dbReference>
<name>A0A239J818_9SPHN</name>
<evidence type="ECO:0000313" key="3">
    <source>
        <dbReference type="Proteomes" id="UP000198339"/>
    </source>
</evidence>
<dbReference type="InterPro" id="IPR041667">
    <property type="entry name" value="Cupin_8"/>
</dbReference>
<keyword evidence="3" id="KW-1185">Reference proteome</keyword>
<dbReference type="PANTHER" id="PTHR12461">
    <property type="entry name" value="HYPOXIA-INDUCIBLE FACTOR 1 ALPHA INHIBITOR-RELATED"/>
    <property type="match status" value="1"/>
</dbReference>
<reference evidence="2 3" key="1">
    <citation type="submission" date="2017-06" db="EMBL/GenBank/DDBJ databases">
        <authorList>
            <person name="Kim H.J."/>
            <person name="Triplett B.A."/>
        </authorList>
    </citation>
    <scope>NUCLEOTIDE SEQUENCE [LARGE SCALE GENOMIC DNA]</scope>
    <source>
        <strain evidence="2 3">DS15</strain>
    </source>
</reference>
<evidence type="ECO:0000313" key="2">
    <source>
        <dbReference type="EMBL" id="SNT02136.1"/>
    </source>
</evidence>
<dbReference type="PANTHER" id="PTHR12461:SF105">
    <property type="entry name" value="HYPOXIA-INDUCIBLE FACTOR 1-ALPHA INHIBITOR"/>
    <property type="match status" value="1"/>
</dbReference>
<dbReference type="Gene3D" id="2.60.120.10">
    <property type="entry name" value="Jelly Rolls"/>
    <property type="match status" value="1"/>
</dbReference>
<dbReference type="PROSITE" id="PS51184">
    <property type="entry name" value="JMJC"/>
    <property type="match status" value="1"/>
</dbReference>
<proteinExistence type="predicted"/>
<dbReference type="RefSeq" id="WP_089216443.1">
    <property type="nucleotide sequence ID" value="NZ_FZPA01000009.1"/>
</dbReference>
<dbReference type="OrthoDB" id="479699at2"/>
<dbReference type="SUPFAM" id="SSF51197">
    <property type="entry name" value="Clavaminate synthase-like"/>
    <property type="match status" value="1"/>
</dbReference>
<dbReference type="SMART" id="SM00558">
    <property type="entry name" value="JmjC"/>
    <property type="match status" value="1"/>
</dbReference>
<evidence type="ECO:0000259" key="1">
    <source>
        <dbReference type="PROSITE" id="PS51184"/>
    </source>
</evidence>
<protein>
    <submittedName>
        <fullName evidence="2">Cupin-like domain-containing protein</fullName>
    </submittedName>
</protein>
<sequence length="335" mass="36541">MTPLDSLDAAERDRFERDYRAAGRPVVIRGIVADWPIVALGRRDWRAALNAIAARDSGAPADIMIAPASEKGRFFYGPDLRGFNFQRDKGPLARLAGHLIEIADQADPVAIYAGAAALDAHLPGFAAEHRFPLLGDDAEVTARIWLGNATRVATHFDLSDNFAAVALGRRCFTLFPPDATPDLYVGPLNHTLAGQPVSMVDPLAPDHARYPRYARAEAQALTAELEPGDAIYIPTLWWHHVEATEPANILINYWHNDVARGGGFTALIHALLSIRDLPAAQREGWRAWFDHFVFGDEAGEAAAHLPPAARGVAGPASAERDEMIRRYLLTVLSSP</sequence>
<gene>
    <name evidence="2" type="ORF">SAMN06295955_109131</name>
</gene>
<dbReference type="InterPro" id="IPR014710">
    <property type="entry name" value="RmlC-like_jellyroll"/>
</dbReference>
<feature type="domain" description="JmjC" evidence="1">
    <location>
        <begin position="111"/>
        <end position="270"/>
    </location>
</feature>
<dbReference type="EMBL" id="FZPA01000009">
    <property type="protein sequence ID" value="SNT02136.1"/>
    <property type="molecule type" value="Genomic_DNA"/>
</dbReference>
<dbReference type="Pfam" id="PF13621">
    <property type="entry name" value="Cupin_8"/>
    <property type="match status" value="1"/>
</dbReference>